<evidence type="ECO:0000256" key="2">
    <source>
        <dbReference type="ARBA" id="ARBA00022741"/>
    </source>
</evidence>
<dbReference type="EC" id="2.7.1.24" evidence="5 6"/>
<dbReference type="PROSITE" id="PS51219">
    <property type="entry name" value="DPCK"/>
    <property type="match status" value="1"/>
</dbReference>
<keyword evidence="5" id="KW-0963">Cytoplasm</keyword>
<dbReference type="EMBL" id="QGLO01000004">
    <property type="protein sequence ID" value="PXY91668.1"/>
    <property type="molecule type" value="Genomic_DNA"/>
</dbReference>
<dbReference type="PANTHER" id="PTHR10695:SF46">
    <property type="entry name" value="BIFUNCTIONAL COENZYME A SYNTHASE-RELATED"/>
    <property type="match status" value="1"/>
</dbReference>
<evidence type="ECO:0000313" key="8">
    <source>
        <dbReference type="Proteomes" id="UP000247673"/>
    </source>
</evidence>
<dbReference type="Proteomes" id="UP000247673">
    <property type="component" value="Unassembled WGS sequence"/>
</dbReference>
<dbReference type="AlphaFoldDB" id="A0A2V4DP45"/>
<comment type="caution">
    <text evidence="7">The sequence shown here is derived from an EMBL/GenBank/DDBJ whole genome shotgun (WGS) entry which is preliminary data.</text>
</comment>
<evidence type="ECO:0000256" key="1">
    <source>
        <dbReference type="ARBA" id="ARBA00009018"/>
    </source>
</evidence>
<protein>
    <recommendedName>
        <fullName evidence="5 6">Dephospho-CoA kinase</fullName>
        <ecNumber evidence="5 6">2.7.1.24</ecNumber>
    </recommendedName>
    <alternativeName>
        <fullName evidence="5">Dephosphocoenzyme A kinase</fullName>
    </alternativeName>
</protein>
<dbReference type="GO" id="GO:0015937">
    <property type="term" value="P:coenzyme A biosynthetic process"/>
    <property type="evidence" value="ECO:0007669"/>
    <property type="project" value="UniProtKB-UniRule"/>
</dbReference>
<keyword evidence="5" id="KW-0808">Transferase</keyword>
<evidence type="ECO:0000256" key="5">
    <source>
        <dbReference type="HAMAP-Rule" id="MF_00376"/>
    </source>
</evidence>
<accession>A0A2V4DP45</accession>
<dbReference type="GO" id="GO:0005737">
    <property type="term" value="C:cytoplasm"/>
    <property type="evidence" value="ECO:0007669"/>
    <property type="project" value="UniProtKB-SubCell"/>
</dbReference>
<keyword evidence="4 5" id="KW-0173">Coenzyme A biosynthesis</keyword>
<feature type="binding site" evidence="5">
    <location>
        <begin position="12"/>
        <end position="17"/>
    </location>
    <ligand>
        <name>ATP</name>
        <dbReference type="ChEBI" id="CHEBI:30616"/>
    </ligand>
</feature>
<dbReference type="GO" id="GO:0004140">
    <property type="term" value="F:dephospho-CoA kinase activity"/>
    <property type="evidence" value="ECO:0007669"/>
    <property type="project" value="UniProtKB-UniRule"/>
</dbReference>
<organism evidence="7 8">
    <name type="scientific">Gilliamella apis</name>
    <dbReference type="NCBI Taxonomy" id="1970738"/>
    <lineage>
        <taxon>Bacteria</taxon>
        <taxon>Pseudomonadati</taxon>
        <taxon>Pseudomonadota</taxon>
        <taxon>Gammaproteobacteria</taxon>
        <taxon>Orbales</taxon>
        <taxon>Orbaceae</taxon>
        <taxon>Gilliamella</taxon>
    </lineage>
</organism>
<dbReference type="InterPro" id="IPR001977">
    <property type="entry name" value="Depp_CoAkinase"/>
</dbReference>
<comment type="catalytic activity">
    <reaction evidence="5">
        <text>3'-dephospho-CoA + ATP = ADP + CoA + H(+)</text>
        <dbReference type="Rhea" id="RHEA:18245"/>
        <dbReference type="ChEBI" id="CHEBI:15378"/>
        <dbReference type="ChEBI" id="CHEBI:30616"/>
        <dbReference type="ChEBI" id="CHEBI:57287"/>
        <dbReference type="ChEBI" id="CHEBI:57328"/>
        <dbReference type="ChEBI" id="CHEBI:456216"/>
        <dbReference type="EC" id="2.7.1.24"/>
    </reaction>
</comment>
<evidence type="ECO:0000256" key="4">
    <source>
        <dbReference type="ARBA" id="ARBA00022993"/>
    </source>
</evidence>
<dbReference type="CDD" id="cd02022">
    <property type="entry name" value="DPCK"/>
    <property type="match status" value="1"/>
</dbReference>
<dbReference type="UniPathway" id="UPA00241">
    <property type="reaction ID" value="UER00356"/>
</dbReference>
<sequence>MSYIVALSGGIASGKSTIANLFAQLGTPIIDADVIARKVVATGSFALTQIVKHFSLEILLENGELDRSQLREIIFNNDHERLWLNNLLHPIIAQETQKQIAKQTAPYIIWVVPLLIENNLHQLADRVLIIDTPEALQLERLIDRDKISESLAKRMIDSQVSLSDRLAFADDIIVNDGNLVSLKMQIDDLHEKYLHNSKIKNSYE</sequence>
<dbReference type="Gene3D" id="3.40.50.300">
    <property type="entry name" value="P-loop containing nucleotide triphosphate hydrolases"/>
    <property type="match status" value="1"/>
</dbReference>
<evidence type="ECO:0000256" key="6">
    <source>
        <dbReference type="NCBIfam" id="TIGR00152"/>
    </source>
</evidence>
<evidence type="ECO:0000256" key="3">
    <source>
        <dbReference type="ARBA" id="ARBA00022840"/>
    </source>
</evidence>
<dbReference type="NCBIfam" id="TIGR00152">
    <property type="entry name" value="dephospho-CoA kinase"/>
    <property type="match status" value="1"/>
</dbReference>
<dbReference type="SUPFAM" id="SSF52540">
    <property type="entry name" value="P-loop containing nucleoside triphosphate hydrolases"/>
    <property type="match status" value="1"/>
</dbReference>
<name>A0A2V4DP45_9GAMM</name>
<comment type="subcellular location">
    <subcellularLocation>
        <location evidence="5">Cytoplasm</location>
    </subcellularLocation>
</comment>
<comment type="pathway">
    <text evidence="5">Cofactor biosynthesis; coenzyme A biosynthesis; CoA from (R)-pantothenate: step 5/5.</text>
</comment>
<keyword evidence="5 7" id="KW-0418">Kinase</keyword>
<dbReference type="GO" id="GO:0005524">
    <property type="term" value="F:ATP binding"/>
    <property type="evidence" value="ECO:0007669"/>
    <property type="project" value="UniProtKB-UniRule"/>
</dbReference>
<comment type="function">
    <text evidence="5">Catalyzes the phosphorylation of the 3'-hydroxyl group of dephosphocoenzyme A to form coenzyme A.</text>
</comment>
<comment type="similarity">
    <text evidence="1 5">Belongs to the CoaE family.</text>
</comment>
<keyword evidence="8" id="KW-1185">Reference proteome</keyword>
<proteinExistence type="inferred from homology"/>
<keyword evidence="3 5" id="KW-0067">ATP-binding</keyword>
<dbReference type="HAMAP" id="MF_00376">
    <property type="entry name" value="Dephospho_CoA_kinase"/>
    <property type="match status" value="1"/>
</dbReference>
<dbReference type="OrthoDB" id="9812943at2"/>
<reference evidence="7 8" key="1">
    <citation type="submission" date="2018-05" db="EMBL/GenBank/DDBJ databases">
        <title>Reference genomes for bee gut microbiota database.</title>
        <authorList>
            <person name="Ellegaard K.M."/>
        </authorList>
    </citation>
    <scope>NUCLEOTIDE SEQUENCE [LARGE SCALE GENOMIC DNA]</scope>
    <source>
        <strain evidence="7 8">ESL0172</strain>
    </source>
</reference>
<keyword evidence="2 5" id="KW-0547">Nucleotide-binding</keyword>
<gene>
    <name evidence="5" type="primary">coaE</name>
    <name evidence="7" type="ORF">DKK78_04925</name>
</gene>
<dbReference type="RefSeq" id="WP_110447608.1">
    <property type="nucleotide sequence ID" value="NZ_CP132381.1"/>
</dbReference>
<dbReference type="Pfam" id="PF01121">
    <property type="entry name" value="CoaE"/>
    <property type="match status" value="1"/>
</dbReference>
<dbReference type="InterPro" id="IPR027417">
    <property type="entry name" value="P-loop_NTPase"/>
</dbReference>
<dbReference type="PANTHER" id="PTHR10695">
    <property type="entry name" value="DEPHOSPHO-COA KINASE-RELATED"/>
    <property type="match status" value="1"/>
</dbReference>
<evidence type="ECO:0000313" key="7">
    <source>
        <dbReference type="EMBL" id="PXY91668.1"/>
    </source>
</evidence>